<proteinExistence type="predicted"/>
<protein>
    <submittedName>
        <fullName evidence="2">Uncharacterized protein</fullName>
    </submittedName>
</protein>
<dbReference type="EMBL" id="JAHQIW010004432">
    <property type="protein sequence ID" value="KAJ1362398.1"/>
    <property type="molecule type" value="Genomic_DNA"/>
</dbReference>
<gene>
    <name evidence="2" type="ORF">KIN20_021932</name>
</gene>
<evidence type="ECO:0000313" key="2">
    <source>
        <dbReference type="EMBL" id="KAJ1362398.1"/>
    </source>
</evidence>
<name>A0AAD5QRX0_PARTN</name>
<comment type="caution">
    <text evidence="2">The sequence shown here is derived from an EMBL/GenBank/DDBJ whole genome shotgun (WGS) entry which is preliminary data.</text>
</comment>
<keyword evidence="1" id="KW-0732">Signal</keyword>
<evidence type="ECO:0000313" key="3">
    <source>
        <dbReference type="Proteomes" id="UP001196413"/>
    </source>
</evidence>
<accession>A0AAD5QRX0</accession>
<dbReference type="AlphaFoldDB" id="A0AAD5QRX0"/>
<feature type="signal peptide" evidence="1">
    <location>
        <begin position="1"/>
        <end position="24"/>
    </location>
</feature>
<evidence type="ECO:0000256" key="1">
    <source>
        <dbReference type="SAM" id="SignalP"/>
    </source>
</evidence>
<dbReference type="Proteomes" id="UP001196413">
    <property type="component" value="Unassembled WGS sequence"/>
</dbReference>
<feature type="chain" id="PRO_5042256027" evidence="1">
    <location>
        <begin position="25"/>
        <end position="67"/>
    </location>
</feature>
<organism evidence="2 3">
    <name type="scientific">Parelaphostrongylus tenuis</name>
    <name type="common">Meningeal worm</name>
    <dbReference type="NCBI Taxonomy" id="148309"/>
    <lineage>
        <taxon>Eukaryota</taxon>
        <taxon>Metazoa</taxon>
        <taxon>Ecdysozoa</taxon>
        <taxon>Nematoda</taxon>
        <taxon>Chromadorea</taxon>
        <taxon>Rhabditida</taxon>
        <taxon>Rhabditina</taxon>
        <taxon>Rhabditomorpha</taxon>
        <taxon>Strongyloidea</taxon>
        <taxon>Metastrongylidae</taxon>
        <taxon>Parelaphostrongylus</taxon>
    </lineage>
</organism>
<reference evidence="2" key="1">
    <citation type="submission" date="2021-06" db="EMBL/GenBank/DDBJ databases">
        <title>Parelaphostrongylus tenuis whole genome reference sequence.</title>
        <authorList>
            <person name="Garwood T.J."/>
            <person name="Larsen P.A."/>
            <person name="Fountain-Jones N.M."/>
            <person name="Garbe J.R."/>
            <person name="Macchietto M.G."/>
            <person name="Kania S.A."/>
            <person name="Gerhold R.W."/>
            <person name="Richards J.E."/>
            <person name="Wolf T.M."/>
        </authorList>
    </citation>
    <scope>NUCLEOTIDE SEQUENCE</scope>
    <source>
        <strain evidence="2">MNPRO001-30</strain>
        <tissue evidence="2">Meninges</tissue>
    </source>
</reference>
<sequence>MRKHRELFFAFTLCDILLTPPLAPFFTMVITKYNNTCHQTSESAADGLTSTLISIPPRPLRTMWNIN</sequence>
<keyword evidence="3" id="KW-1185">Reference proteome</keyword>